<accession>A0ABS8PVJ7</accession>
<gene>
    <name evidence="2" type="ORF">LQ567_18850</name>
</gene>
<evidence type="ECO:0000313" key="2">
    <source>
        <dbReference type="EMBL" id="MCD2424849.1"/>
    </source>
</evidence>
<keyword evidence="2" id="KW-0648">Protein biosynthesis</keyword>
<sequence length="133" mass="14650">MSTNSNPVILCESDYKKLTAIVVLDKKTEEPDNTLAHELSRAVVVKDEALPPDTIRIGSTVRILDIDAQKERTFQIVMPGEADIQAKKISIFTPMAAAIIGFRKNDEVSWKMPSGMKQLKIVAVDNATLLVKA</sequence>
<dbReference type="SUPFAM" id="SSF54534">
    <property type="entry name" value="FKBP-like"/>
    <property type="match status" value="1"/>
</dbReference>
<dbReference type="PANTHER" id="PTHR30437:SF5">
    <property type="entry name" value="REGULATOR OF NUCLEOSIDE DIPHOSPHATE KINASE"/>
    <property type="match status" value="1"/>
</dbReference>
<dbReference type="GO" id="GO:0003746">
    <property type="term" value="F:translation elongation factor activity"/>
    <property type="evidence" value="ECO:0007669"/>
    <property type="project" value="UniProtKB-KW"/>
</dbReference>
<dbReference type="Proteomes" id="UP001199816">
    <property type="component" value="Unassembled WGS sequence"/>
</dbReference>
<proteinExistence type="predicted"/>
<dbReference type="Pfam" id="PF01272">
    <property type="entry name" value="GreA_GreB"/>
    <property type="match status" value="1"/>
</dbReference>
<evidence type="ECO:0000313" key="3">
    <source>
        <dbReference type="Proteomes" id="UP001199816"/>
    </source>
</evidence>
<keyword evidence="2" id="KW-0251">Elongation factor</keyword>
<evidence type="ECO:0000259" key="1">
    <source>
        <dbReference type="Pfam" id="PF01272"/>
    </source>
</evidence>
<dbReference type="EMBL" id="JAJNEC010000005">
    <property type="protein sequence ID" value="MCD2424849.1"/>
    <property type="molecule type" value="Genomic_DNA"/>
</dbReference>
<dbReference type="RefSeq" id="WP_231007199.1">
    <property type="nucleotide sequence ID" value="NZ_JAJNEC010000005.1"/>
</dbReference>
<dbReference type="InterPro" id="IPR023459">
    <property type="entry name" value="Tscrpt_elong_fac_GreA/B_fam"/>
</dbReference>
<protein>
    <submittedName>
        <fullName evidence="2">GreA/GreB family elongation factor</fullName>
    </submittedName>
</protein>
<feature type="domain" description="Transcription elongation factor GreA/GreB C-terminal" evidence="1">
    <location>
        <begin position="51"/>
        <end position="125"/>
    </location>
</feature>
<name>A0ABS8PVJ7_9BACT</name>
<dbReference type="InterPro" id="IPR001437">
    <property type="entry name" value="Tscrpt_elong_fac_GreA/B_C"/>
</dbReference>
<reference evidence="2 3" key="1">
    <citation type="submission" date="2021-11" db="EMBL/GenBank/DDBJ databases">
        <title>Genomic of Niabella pedocola.</title>
        <authorList>
            <person name="Wu T."/>
        </authorList>
    </citation>
    <scope>NUCLEOTIDE SEQUENCE [LARGE SCALE GENOMIC DNA]</scope>
    <source>
        <strain evidence="2 3">JCM 31011</strain>
    </source>
</reference>
<comment type="caution">
    <text evidence="2">The sequence shown here is derived from an EMBL/GenBank/DDBJ whole genome shotgun (WGS) entry which is preliminary data.</text>
</comment>
<organism evidence="2 3">
    <name type="scientific">Niabella pedocola</name>
    <dbReference type="NCBI Taxonomy" id="1752077"/>
    <lineage>
        <taxon>Bacteria</taxon>
        <taxon>Pseudomonadati</taxon>
        <taxon>Bacteroidota</taxon>
        <taxon>Chitinophagia</taxon>
        <taxon>Chitinophagales</taxon>
        <taxon>Chitinophagaceae</taxon>
        <taxon>Niabella</taxon>
    </lineage>
</organism>
<keyword evidence="3" id="KW-1185">Reference proteome</keyword>
<dbReference type="Gene3D" id="3.10.50.30">
    <property type="entry name" value="Transcription elongation factor, GreA/GreB, C-terminal domain"/>
    <property type="match status" value="1"/>
</dbReference>
<dbReference type="InterPro" id="IPR036953">
    <property type="entry name" value="GreA/GreB_C_sf"/>
</dbReference>
<dbReference type="PANTHER" id="PTHR30437">
    <property type="entry name" value="TRANSCRIPTION ELONGATION FACTOR GREA"/>
    <property type="match status" value="1"/>
</dbReference>